<dbReference type="PRINTS" id="PR01576">
    <property type="entry name" value="PDEFORMYLASE"/>
</dbReference>
<reference evidence="4" key="1">
    <citation type="submission" date="2017-05" db="EMBL/GenBank/DDBJ databases">
        <authorList>
            <person name="Rodrigo-Torres L."/>
            <person name="Arahal R. D."/>
            <person name="Lucena T."/>
        </authorList>
    </citation>
    <scope>NUCLEOTIDE SEQUENCE [LARGE SCALE GENOMIC DNA]</scope>
    <source>
        <strain evidence="4">CECT 8649</strain>
    </source>
</reference>
<feature type="binding site" evidence="2">
    <location>
        <position position="133"/>
    </location>
    <ligand>
        <name>Fe cation</name>
        <dbReference type="ChEBI" id="CHEBI:24875"/>
    </ligand>
</feature>
<dbReference type="GO" id="GO:0006412">
    <property type="term" value="P:translation"/>
    <property type="evidence" value="ECO:0007669"/>
    <property type="project" value="UniProtKB-UniRule"/>
</dbReference>
<evidence type="ECO:0000313" key="3">
    <source>
        <dbReference type="EMBL" id="SMX26856.1"/>
    </source>
</evidence>
<proteinExistence type="inferred from homology"/>
<feature type="binding site" evidence="2">
    <location>
        <position position="137"/>
    </location>
    <ligand>
        <name>Fe cation</name>
        <dbReference type="ChEBI" id="CHEBI:24875"/>
    </ligand>
</feature>
<accession>A0A238JAG1</accession>
<comment type="cofactor">
    <cofactor evidence="2">
        <name>Fe(2+)</name>
        <dbReference type="ChEBI" id="CHEBI:29033"/>
    </cofactor>
    <text evidence="2">Binds 1 Fe(2+) ion.</text>
</comment>
<evidence type="ECO:0000256" key="2">
    <source>
        <dbReference type="HAMAP-Rule" id="MF_00163"/>
    </source>
</evidence>
<dbReference type="Pfam" id="PF01327">
    <property type="entry name" value="Pep_deformylase"/>
    <property type="match status" value="1"/>
</dbReference>
<dbReference type="EC" id="3.5.1.88" evidence="2"/>
<dbReference type="RefSeq" id="WP_099242990.1">
    <property type="nucleotide sequence ID" value="NZ_FXXP01000001.1"/>
</dbReference>
<dbReference type="NCBIfam" id="TIGR00079">
    <property type="entry name" value="pept_deformyl"/>
    <property type="match status" value="1"/>
</dbReference>
<sequence length="163" mass="18181">MSVREVLTWPDPRLAQVCAPVEIIDPELITDMFETMYDAPGRGLAAPQIGVMQRVFVMDVGWKTGEMEPMACINPEIVSRSEARVTGEEGCLSLPGVSVEVERFAEVELRYTDLTGERLTQPLAGFASICAQHELDHLDGKMHFDRVEADLKARVLKEYEALT</sequence>
<dbReference type="InterPro" id="IPR023635">
    <property type="entry name" value="Peptide_deformylase"/>
</dbReference>
<dbReference type="InterPro" id="IPR036821">
    <property type="entry name" value="Peptide_deformylase_sf"/>
</dbReference>
<comment type="function">
    <text evidence="2">Removes the formyl group from the N-terminal Met of newly synthesized proteins. Requires at least a dipeptide for an efficient rate of reaction. N-terminal L-methionine is a prerequisite for activity but the enzyme has broad specificity at other positions.</text>
</comment>
<keyword evidence="4" id="KW-1185">Reference proteome</keyword>
<dbReference type="HAMAP" id="MF_00163">
    <property type="entry name" value="Pep_deformylase"/>
    <property type="match status" value="1"/>
</dbReference>
<comment type="catalytic activity">
    <reaction evidence="2">
        <text>N-terminal N-formyl-L-methionyl-[peptide] + H2O = N-terminal L-methionyl-[peptide] + formate</text>
        <dbReference type="Rhea" id="RHEA:24420"/>
        <dbReference type="Rhea" id="RHEA-COMP:10639"/>
        <dbReference type="Rhea" id="RHEA-COMP:10640"/>
        <dbReference type="ChEBI" id="CHEBI:15377"/>
        <dbReference type="ChEBI" id="CHEBI:15740"/>
        <dbReference type="ChEBI" id="CHEBI:49298"/>
        <dbReference type="ChEBI" id="CHEBI:64731"/>
        <dbReference type="EC" id="3.5.1.88"/>
    </reaction>
</comment>
<feature type="binding site" evidence="2">
    <location>
        <position position="91"/>
    </location>
    <ligand>
        <name>Fe cation</name>
        <dbReference type="ChEBI" id="CHEBI:24875"/>
    </ligand>
</feature>
<keyword evidence="2" id="KW-0479">Metal-binding</keyword>
<dbReference type="PANTHER" id="PTHR10458">
    <property type="entry name" value="PEPTIDE DEFORMYLASE"/>
    <property type="match status" value="1"/>
</dbReference>
<keyword evidence="2" id="KW-0408">Iron</keyword>
<comment type="similarity">
    <text evidence="1 2">Belongs to the polypeptide deformylase family.</text>
</comment>
<dbReference type="PIRSF" id="PIRSF004749">
    <property type="entry name" value="Pep_def"/>
    <property type="match status" value="1"/>
</dbReference>
<dbReference type="Gene3D" id="3.90.45.10">
    <property type="entry name" value="Peptide deformylase"/>
    <property type="match status" value="1"/>
</dbReference>
<dbReference type="SUPFAM" id="SSF56420">
    <property type="entry name" value="Peptide deformylase"/>
    <property type="match status" value="1"/>
</dbReference>
<dbReference type="PANTHER" id="PTHR10458:SF22">
    <property type="entry name" value="PEPTIDE DEFORMYLASE"/>
    <property type="match status" value="1"/>
</dbReference>
<organism evidence="3 4">
    <name type="scientific">Pelagimonas phthalicica</name>
    <dbReference type="NCBI Taxonomy" id="1037362"/>
    <lineage>
        <taxon>Bacteria</taxon>
        <taxon>Pseudomonadati</taxon>
        <taxon>Pseudomonadota</taxon>
        <taxon>Alphaproteobacteria</taxon>
        <taxon>Rhodobacterales</taxon>
        <taxon>Roseobacteraceae</taxon>
        <taxon>Pelagimonas</taxon>
    </lineage>
</organism>
<feature type="active site" evidence="2">
    <location>
        <position position="134"/>
    </location>
</feature>
<protein>
    <recommendedName>
        <fullName evidence="2">Peptide deformylase</fullName>
        <shortName evidence="2">PDF</shortName>
        <ecNumber evidence="2">3.5.1.88</ecNumber>
    </recommendedName>
    <alternativeName>
        <fullName evidence="2">Polypeptide deformylase</fullName>
    </alternativeName>
</protein>
<dbReference type="GO" id="GO:0046872">
    <property type="term" value="F:metal ion binding"/>
    <property type="evidence" value="ECO:0007669"/>
    <property type="project" value="UniProtKB-KW"/>
</dbReference>
<evidence type="ECO:0000313" key="4">
    <source>
        <dbReference type="Proteomes" id="UP000225972"/>
    </source>
</evidence>
<dbReference type="NCBIfam" id="NF001159">
    <property type="entry name" value="PRK00150.1-3"/>
    <property type="match status" value="1"/>
</dbReference>
<dbReference type="AlphaFoldDB" id="A0A238JAG1"/>
<evidence type="ECO:0000256" key="1">
    <source>
        <dbReference type="ARBA" id="ARBA00010759"/>
    </source>
</evidence>
<dbReference type="OrthoDB" id="9804313at2"/>
<dbReference type="GO" id="GO:0042586">
    <property type="term" value="F:peptide deformylase activity"/>
    <property type="evidence" value="ECO:0007669"/>
    <property type="project" value="UniProtKB-UniRule"/>
</dbReference>
<dbReference type="CDD" id="cd00487">
    <property type="entry name" value="Pep_deformylase"/>
    <property type="match status" value="1"/>
</dbReference>
<gene>
    <name evidence="3" type="primary">def_2</name>
    <name evidence="2" type="synonym">def</name>
    <name evidence="3" type="ORF">TRP8649_00954</name>
</gene>
<keyword evidence="2 3" id="KW-0378">Hydrolase</keyword>
<dbReference type="Proteomes" id="UP000225972">
    <property type="component" value="Unassembled WGS sequence"/>
</dbReference>
<name>A0A238JAG1_9RHOB</name>
<dbReference type="EMBL" id="FXXP01000001">
    <property type="protein sequence ID" value="SMX26856.1"/>
    <property type="molecule type" value="Genomic_DNA"/>
</dbReference>
<keyword evidence="2" id="KW-0648">Protein biosynthesis</keyword>